<dbReference type="InParanoid" id="A0A194XID8"/>
<dbReference type="PANTHER" id="PTHR47338:SF20">
    <property type="entry name" value="ZN(II)2CYS6 TRANSCRIPTION FACTOR (EUROFUNG)"/>
    <property type="match status" value="1"/>
</dbReference>
<dbReference type="OrthoDB" id="3862662at2759"/>
<dbReference type="InterPro" id="IPR007219">
    <property type="entry name" value="XnlR_reg_dom"/>
</dbReference>
<evidence type="ECO:0000259" key="6">
    <source>
        <dbReference type="PROSITE" id="PS50048"/>
    </source>
</evidence>
<dbReference type="Pfam" id="PF00172">
    <property type="entry name" value="Zn_clus"/>
    <property type="match status" value="1"/>
</dbReference>
<evidence type="ECO:0000256" key="1">
    <source>
        <dbReference type="ARBA" id="ARBA00004123"/>
    </source>
</evidence>
<comment type="subcellular location">
    <subcellularLocation>
        <location evidence="1">Nucleus</location>
    </subcellularLocation>
</comment>
<dbReference type="PANTHER" id="PTHR47338">
    <property type="entry name" value="ZN(II)2CYS6 TRANSCRIPTION FACTOR (EUROFUNG)-RELATED"/>
    <property type="match status" value="1"/>
</dbReference>
<keyword evidence="5" id="KW-0539">Nucleus</keyword>
<keyword evidence="4" id="KW-0804">Transcription</keyword>
<dbReference type="AlphaFoldDB" id="A0A194XID8"/>
<dbReference type="CDD" id="cd00067">
    <property type="entry name" value="GAL4"/>
    <property type="match status" value="1"/>
</dbReference>
<dbReference type="GO" id="GO:0008270">
    <property type="term" value="F:zinc ion binding"/>
    <property type="evidence" value="ECO:0007669"/>
    <property type="project" value="InterPro"/>
</dbReference>
<dbReference type="Gene3D" id="4.10.240.10">
    <property type="entry name" value="Zn(2)-C6 fungal-type DNA-binding domain"/>
    <property type="match status" value="1"/>
</dbReference>
<evidence type="ECO:0000256" key="3">
    <source>
        <dbReference type="ARBA" id="ARBA00023015"/>
    </source>
</evidence>
<reference evidence="7 8" key="1">
    <citation type="submission" date="2015-10" db="EMBL/GenBank/DDBJ databases">
        <title>Full genome of DAOMC 229536 Phialocephala scopiformis, a fungal endophyte of spruce producing the potent anti-insectan compound rugulosin.</title>
        <authorList>
            <consortium name="DOE Joint Genome Institute"/>
            <person name="Walker A.K."/>
            <person name="Frasz S.L."/>
            <person name="Seifert K.A."/>
            <person name="Miller J.D."/>
            <person name="Mondo S.J."/>
            <person name="Labutti K."/>
            <person name="Lipzen A."/>
            <person name="Dockter R."/>
            <person name="Kennedy M."/>
            <person name="Grigoriev I.V."/>
            <person name="Spatafora J.W."/>
        </authorList>
    </citation>
    <scope>NUCLEOTIDE SEQUENCE [LARGE SCALE GENOMIC DNA]</scope>
    <source>
        <strain evidence="7 8">CBS 120377</strain>
    </source>
</reference>
<dbReference type="InterPro" id="IPR036864">
    <property type="entry name" value="Zn2-C6_fun-type_DNA-bd_sf"/>
</dbReference>
<dbReference type="SMART" id="SM00906">
    <property type="entry name" value="Fungal_trans"/>
    <property type="match status" value="1"/>
</dbReference>
<dbReference type="RefSeq" id="XP_018074278.1">
    <property type="nucleotide sequence ID" value="XM_018219549.1"/>
</dbReference>
<dbReference type="KEGG" id="psco:LY89DRAFT_731169"/>
<keyword evidence="3" id="KW-0805">Transcription regulation</keyword>
<sequence>MSSDGSAVGLSDSAQKVPHACSSCRRQKKGCDKAFPSCSACLRLRRACVYDAGPSPPLPENFESLARRLSNLEHEMNEHRALCETKVDNRGQGFNSEVDDVNTDGYAFPGSSAFPSVFFLDVNVFRRHRLKAPTPQVTVQDNIFREIGDDVEIRATVGEFFFSVSPWMAIVAKKQFYQEISALPIEMAPDVTLLLLCMKLIIQKPDPKKSPRTHLFAVTKNFYLTVESSGFASMRLLQAAILISLYETGHAIYPQAYISIGHVARLGQAIGLHDTDRPQLALEPGNWEQMEERRRVWWAVYILDRHVNIGNPSRSLALAETGRKEYLPVDDKAWERGDKVASEPLFVSSSTNIAAAPYARLCQASHLLSLVLTYVNDNVSSASMRLEEAQQLARAVLSLCTFMQTEVSNEATRICVPMAICYSALIVLYEHASNNGQTGYSLPEEEGLRDLGVSGLHGLIPLITEYAIHIQTILPYNIDQASPFICNCLYRFAVWISGMADASAKSNNTRAIKLARDTLEKLSQRWMVAEYLKILDDFELGYPAADAMALDVAQNAYNPSYMDSSSFVMGSD</sequence>
<organism evidence="7 8">
    <name type="scientific">Mollisia scopiformis</name>
    <name type="common">Conifer needle endophyte fungus</name>
    <name type="synonym">Phialocephala scopiformis</name>
    <dbReference type="NCBI Taxonomy" id="149040"/>
    <lineage>
        <taxon>Eukaryota</taxon>
        <taxon>Fungi</taxon>
        <taxon>Dikarya</taxon>
        <taxon>Ascomycota</taxon>
        <taxon>Pezizomycotina</taxon>
        <taxon>Leotiomycetes</taxon>
        <taxon>Helotiales</taxon>
        <taxon>Mollisiaceae</taxon>
        <taxon>Mollisia</taxon>
    </lineage>
</organism>
<dbReference type="GO" id="GO:0003677">
    <property type="term" value="F:DNA binding"/>
    <property type="evidence" value="ECO:0007669"/>
    <property type="project" value="InterPro"/>
</dbReference>
<protein>
    <recommendedName>
        <fullName evidence="6">Zn(2)-C6 fungal-type domain-containing protein</fullName>
    </recommendedName>
</protein>
<keyword evidence="8" id="KW-1185">Reference proteome</keyword>
<dbReference type="SUPFAM" id="SSF57701">
    <property type="entry name" value="Zn2/Cys6 DNA-binding domain"/>
    <property type="match status" value="1"/>
</dbReference>
<dbReference type="InterPro" id="IPR050815">
    <property type="entry name" value="TF_fung"/>
</dbReference>
<dbReference type="GO" id="GO:0000981">
    <property type="term" value="F:DNA-binding transcription factor activity, RNA polymerase II-specific"/>
    <property type="evidence" value="ECO:0007669"/>
    <property type="project" value="InterPro"/>
</dbReference>
<dbReference type="GO" id="GO:0006351">
    <property type="term" value="P:DNA-templated transcription"/>
    <property type="evidence" value="ECO:0007669"/>
    <property type="project" value="InterPro"/>
</dbReference>
<gene>
    <name evidence="7" type="ORF">LY89DRAFT_731169</name>
</gene>
<evidence type="ECO:0000313" key="7">
    <source>
        <dbReference type="EMBL" id="KUJ19923.1"/>
    </source>
</evidence>
<keyword evidence="2" id="KW-0479">Metal-binding</keyword>
<evidence type="ECO:0000256" key="5">
    <source>
        <dbReference type="ARBA" id="ARBA00023242"/>
    </source>
</evidence>
<dbReference type="InterPro" id="IPR001138">
    <property type="entry name" value="Zn2Cys6_DnaBD"/>
</dbReference>
<dbReference type="Proteomes" id="UP000070700">
    <property type="component" value="Unassembled WGS sequence"/>
</dbReference>
<proteinExistence type="predicted"/>
<accession>A0A194XID8</accession>
<evidence type="ECO:0000256" key="4">
    <source>
        <dbReference type="ARBA" id="ARBA00023163"/>
    </source>
</evidence>
<name>A0A194XID8_MOLSC</name>
<feature type="domain" description="Zn(2)-C6 fungal-type" evidence="6">
    <location>
        <begin position="20"/>
        <end position="50"/>
    </location>
</feature>
<dbReference type="EMBL" id="KQ947410">
    <property type="protein sequence ID" value="KUJ19923.1"/>
    <property type="molecule type" value="Genomic_DNA"/>
</dbReference>
<dbReference type="PROSITE" id="PS00463">
    <property type="entry name" value="ZN2_CY6_FUNGAL_1"/>
    <property type="match status" value="1"/>
</dbReference>
<dbReference type="Pfam" id="PF04082">
    <property type="entry name" value="Fungal_trans"/>
    <property type="match status" value="1"/>
</dbReference>
<dbReference type="CDD" id="cd12148">
    <property type="entry name" value="fungal_TF_MHR"/>
    <property type="match status" value="1"/>
</dbReference>
<evidence type="ECO:0000256" key="2">
    <source>
        <dbReference type="ARBA" id="ARBA00022723"/>
    </source>
</evidence>
<dbReference type="STRING" id="149040.A0A194XID8"/>
<dbReference type="GO" id="GO:0005634">
    <property type="term" value="C:nucleus"/>
    <property type="evidence" value="ECO:0007669"/>
    <property type="project" value="UniProtKB-SubCell"/>
</dbReference>
<evidence type="ECO:0000313" key="8">
    <source>
        <dbReference type="Proteomes" id="UP000070700"/>
    </source>
</evidence>
<dbReference type="GeneID" id="28829275"/>
<dbReference type="SMART" id="SM00066">
    <property type="entry name" value="GAL4"/>
    <property type="match status" value="1"/>
</dbReference>
<dbReference type="PROSITE" id="PS50048">
    <property type="entry name" value="ZN2_CY6_FUNGAL_2"/>
    <property type="match status" value="1"/>
</dbReference>